<keyword evidence="1" id="KW-0285">Flavoprotein</keyword>
<dbReference type="PANTHER" id="PTHR46865">
    <property type="entry name" value="OXIDOREDUCTASE-RELATED"/>
    <property type="match status" value="1"/>
</dbReference>
<feature type="domain" description="FAD-binding" evidence="4">
    <location>
        <begin position="2"/>
        <end position="351"/>
    </location>
</feature>
<dbReference type="InterPro" id="IPR002938">
    <property type="entry name" value="FAD-bd"/>
</dbReference>
<organism evidence="5 6">
    <name type="scientific">Oculimacula yallundae</name>
    <dbReference type="NCBI Taxonomy" id="86028"/>
    <lineage>
        <taxon>Eukaryota</taxon>
        <taxon>Fungi</taxon>
        <taxon>Dikarya</taxon>
        <taxon>Ascomycota</taxon>
        <taxon>Pezizomycotina</taxon>
        <taxon>Leotiomycetes</taxon>
        <taxon>Helotiales</taxon>
        <taxon>Ploettnerulaceae</taxon>
        <taxon>Oculimacula</taxon>
    </lineage>
</organism>
<dbReference type="Gene3D" id="3.30.9.10">
    <property type="entry name" value="D-Amino Acid Oxidase, subunit A, domain 2"/>
    <property type="match status" value="1"/>
</dbReference>
<keyword evidence="2" id="KW-0274">FAD</keyword>
<evidence type="ECO:0000256" key="3">
    <source>
        <dbReference type="ARBA" id="ARBA00023002"/>
    </source>
</evidence>
<proteinExistence type="predicted"/>
<dbReference type="InterPro" id="IPR051704">
    <property type="entry name" value="FAD_aromatic-hydroxylase"/>
</dbReference>
<accession>A0ABR4CZ77</accession>
<dbReference type="EMBL" id="JAZHXI010000001">
    <property type="protein sequence ID" value="KAL2075172.1"/>
    <property type="molecule type" value="Genomic_DNA"/>
</dbReference>
<protein>
    <recommendedName>
        <fullName evidence="4">FAD-binding domain-containing protein</fullName>
    </recommendedName>
</protein>
<evidence type="ECO:0000259" key="4">
    <source>
        <dbReference type="Pfam" id="PF01494"/>
    </source>
</evidence>
<evidence type="ECO:0000256" key="2">
    <source>
        <dbReference type="ARBA" id="ARBA00022827"/>
    </source>
</evidence>
<name>A0ABR4CZ77_9HELO</name>
<dbReference type="Proteomes" id="UP001595075">
    <property type="component" value="Unassembled WGS sequence"/>
</dbReference>
<dbReference type="PANTHER" id="PTHR46865:SF2">
    <property type="entry name" value="MONOOXYGENASE"/>
    <property type="match status" value="1"/>
</dbReference>
<dbReference type="InterPro" id="IPR036188">
    <property type="entry name" value="FAD/NAD-bd_sf"/>
</dbReference>
<dbReference type="Gene3D" id="3.50.50.60">
    <property type="entry name" value="FAD/NAD(P)-binding domain"/>
    <property type="match status" value="1"/>
</dbReference>
<comment type="caution">
    <text evidence="5">The sequence shown here is derived from an EMBL/GenBank/DDBJ whole genome shotgun (WGS) entry which is preliminary data.</text>
</comment>
<keyword evidence="6" id="KW-1185">Reference proteome</keyword>
<evidence type="ECO:0000313" key="5">
    <source>
        <dbReference type="EMBL" id="KAL2075172.1"/>
    </source>
</evidence>
<gene>
    <name evidence="5" type="ORF">VTL71DRAFT_114</name>
</gene>
<dbReference type="Pfam" id="PF01494">
    <property type="entry name" value="FAD_binding_3"/>
    <property type="match status" value="1"/>
</dbReference>
<evidence type="ECO:0000256" key="1">
    <source>
        <dbReference type="ARBA" id="ARBA00022630"/>
    </source>
</evidence>
<keyword evidence="3" id="KW-0560">Oxidoreductase</keyword>
<reference evidence="5 6" key="1">
    <citation type="journal article" date="2024" name="Commun. Biol.">
        <title>Comparative genomic analysis of thermophilic fungi reveals convergent evolutionary adaptations and gene losses.</title>
        <authorList>
            <person name="Steindorff A.S."/>
            <person name="Aguilar-Pontes M.V."/>
            <person name="Robinson A.J."/>
            <person name="Andreopoulos B."/>
            <person name="LaButti K."/>
            <person name="Kuo A."/>
            <person name="Mondo S."/>
            <person name="Riley R."/>
            <person name="Otillar R."/>
            <person name="Haridas S."/>
            <person name="Lipzen A."/>
            <person name="Grimwood J."/>
            <person name="Schmutz J."/>
            <person name="Clum A."/>
            <person name="Reid I.D."/>
            <person name="Moisan M.C."/>
            <person name="Butler G."/>
            <person name="Nguyen T.T.M."/>
            <person name="Dewar K."/>
            <person name="Conant G."/>
            <person name="Drula E."/>
            <person name="Henrissat B."/>
            <person name="Hansel C."/>
            <person name="Singer S."/>
            <person name="Hutchinson M.I."/>
            <person name="de Vries R.P."/>
            <person name="Natvig D.O."/>
            <person name="Powell A.J."/>
            <person name="Tsang A."/>
            <person name="Grigoriev I.V."/>
        </authorList>
    </citation>
    <scope>NUCLEOTIDE SEQUENCE [LARGE SCALE GENOMIC DNA]</scope>
    <source>
        <strain evidence="5 6">CBS 494.80</strain>
    </source>
</reference>
<evidence type="ECO:0000313" key="6">
    <source>
        <dbReference type="Proteomes" id="UP001595075"/>
    </source>
</evidence>
<dbReference type="SUPFAM" id="SSF51905">
    <property type="entry name" value="FAD/NAD(P)-binding domain"/>
    <property type="match status" value="1"/>
</dbReference>
<sequence length="426" mass="47650">MRVLISGSGIAGPTVAFFLAKTGAKITIVEKAPCILPHGQNVDIQGSAVKLVEKMGLMGEVRRHNTTEKGTQFIDSKGRPFAPFPVRPDSRMSMTSEFEILRGDLAKILYEATKDLENVEYLFGTTITNVVSNKGGVVKVELSNGDVQEYDLLVASDGAWSKIRKQCFPPEALKVVDKGMYASYFTIPRQSDDNDWWNIYWGLGSRIMASRPDPYGTIRILMSYMPSNEEEKNAWQVAARSGRTNQQDLLRKQFADAGWQTERFLEGMDKAPDFYFQDIKQIKLSQWSENRVVCVGDTAYAPTPLTGMGTSLAITGAYVLAGELSRLSSGEDLSKALEAYDRVFRPFVEEMQNIPSFIPAVAHPGSGWKRWLLQTFVSNVAWIVGLPVLQKRFNNMAKEMEDDFTLPVYSALENNRGNAEKSEYDL</sequence>
<dbReference type="PRINTS" id="PR00420">
    <property type="entry name" value="RNGMNOXGNASE"/>
</dbReference>